<feature type="region of interest" description="Disordered" evidence="14">
    <location>
        <begin position="431"/>
        <end position="456"/>
    </location>
</feature>
<feature type="domain" description="Toprim" evidence="15">
    <location>
        <begin position="252"/>
        <end position="333"/>
    </location>
</feature>
<keyword evidence="2 12" id="KW-0639">Primosome</keyword>
<evidence type="ECO:0000259" key="15">
    <source>
        <dbReference type="PROSITE" id="PS50880"/>
    </source>
</evidence>
<comment type="domain">
    <text evidence="12">Contains an N-terminal zinc-binding domain, a central core domain that contains the primase activity, and a C-terminal DnaB-binding domain.</text>
</comment>
<evidence type="ECO:0000256" key="1">
    <source>
        <dbReference type="ARBA" id="ARBA00022478"/>
    </source>
</evidence>
<dbReference type="SMART" id="SM00493">
    <property type="entry name" value="TOPRIM"/>
    <property type="match status" value="1"/>
</dbReference>
<feature type="compositionally biased region" description="Polar residues" evidence="14">
    <location>
        <begin position="442"/>
        <end position="453"/>
    </location>
</feature>
<comment type="subunit">
    <text evidence="12">Monomer. Interacts with DnaB.</text>
</comment>
<dbReference type="PANTHER" id="PTHR30313">
    <property type="entry name" value="DNA PRIMASE"/>
    <property type="match status" value="1"/>
</dbReference>
<evidence type="ECO:0000256" key="9">
    <source>
        <dbReference type="ARBA" id="ARBA00022842"/>
    </source>
</evidence>
<proteinExistence type="inferred from homology"/>
<dbReference type="Proteomes" id="UP001524473">
    <property type="component" value="Unassembled WGS sequence"/>
</dbReference>
<evidence type="ECO:0000256" key="3">
    <source>
        <dbReference type="ARBA" id="ARBA00022679"/>
    </source>
</evidence>
<dbReference type="InterPro" id="IPR002694">
    <property type="entry name" value="Znf_CHC2"/>
</dbReference>
<dbReference type="InterPro" id="IPR006171">
    <property type="entry name" value="TOPRIM_dom"/>
</dbReference>
<keyword evidence="3 12" id="KW-0808">Transferase</keyword>
<dbReference type="Gene3D" id="3.40.1360.10">
    <property type="match status" value="1"/>
</dbReference>
<dbReference type="PROSITE" id="PS50880">
    <property type="entry name" value="TOPRIM"/>
    <property type="match status" value="1"/>
</dbReference>
<evidence type="ECO:0000313" key="16">
    <source>
        <dbReference type="EMBL" id="MCQ4838662.1"/>
    </source>
</evidence>
<dbReference type="SUPFAM" id="SSF57783">
    <property type="entry name" value="Zinc beta-ribbon"/>
    <property type="match status" value="1"/>
</dbReference>
<feature type="zinc finger region" description="CHC2-type" evidence="12">
    <location>
        <begin position="38"/>
        <end position="62"/>
    </location>
</feature>
<dbReference type="EC" id="2.7.7.101" evidence="12"/>
<keyword evidence="1 12" id="KW-0240">DNA-directed RNA polymerase</keyword>
<keyword evidence="11 12" id="KW-0804">Transcription</keyword>
<dbReference type="SMART" id="SM00400">
    <property type="entry name" value="ZnF_CHCC"/>
    <property type="match status" value="1"/>
</dbReference>
<keyword evidence="8 12" id="KW-0862">Zinc</keyword>
<comment type="cofactor">
    <cofactor evidence="12 13">
        <name>Zn(2+)</name>
        <dbReference type="ChEBI" id="CHEBI:29105"/>
    </cofactor>
    <text evidence="12 13">Binds 1 zinc ion per monomer.</text>
</comment>
<protein>
    <recommendedName>
        <fullName evidence="12 13">DNA primase</fullName>
        <ecNumber evidence="12">2.7.7.101</ecNumber>
    </recommendedName>
</protein>
<dbReference type="InterPro" id="IPR013264">
    <property type="entry name" value="DNAG_N"/>
</dbReference>
<keyword evidence="4 12" id="KW-0548">Nucleotidyltransferase</keyword>
<reference evidence="16 17" key="1">
    <citation type="submission" date="2022-06" db="EMBL/GenBank/DDBJ databases">
        <title>Isolation of gut microbiota from human fecal samples.</title>
        <authorList>
            <person name="Pamer E.G."/>
            <person name="Barat B."/>
            <person name="Waligurski E."/>
            <person name="Medina S."/>
            <person name="Paddock L."/>
            <person name="Mostad J."/>
        </authorList>
    </citation>
    <scope>NUCLEOTIDE SEQUENCE [LARGE SCALE GENOMIC DNA]</scope>
    <source>
        <strain evidence="16 17">DFI.9.73</strain>
    </source>
</reference>
<dbReference type="Gene3D" id="3.90.980.10">
    <property type="entry name" value="DNA primase, catalytic core, N-terminal domain"/>
    <property type="match status" value="1"/>
</dbReference>
<dbReference type="EMBL" id="JANFZH010000002">
    <property type="protein sequence ID" value="MCQ4838662.1"/>
    <property type="molecule type" value="Genomic_DNA"/>
</dbReference>
<organism evidence="16 17">
    <name type="scientific">Neglectibacter timonensis</name>
    <dbReference type="NCBI Taxonomy" id="1776382"/>
    <lineage>
        <taxon>Bacteria</taxon>
        <taxon>Bacillati</taxon>
        <taxon>Bacillota</taxon>
        <taxon>Clostridia</taxon>
        <taxon>Eubacteriales</taxon>
        <taxon>Oscillospiraceae</taxon>
        <taxon>Neglectibacter</taxon>
    </lineage>
</organism>
<dbReference type="RefSeq" id="WP_066865548.1">
    <property type="nucleotide sequence ID" value="NZ_CABKVV010000014.1"/>
</dbReference>
<dbReference type="InterPro" id="IPR034151">
    <property type="entry name" value="TOPRIM_DnaG_bac"/>
</dbReference>
<dbReference type="InterPro" id="IPR036977">
    <property type="entry name" value="DNA_primase_Znf_CHC2"/>
</dbReference>
<keyword evidence="7 12" id="KW-0863">Zinc-finger</keyword>
<dbReference type="InterPro" id="IPR030846">
    <property type="entry name" value="DnaG_bac"/>
</dbReference>
<dbReference type="InterPro" id="IPR019475">
    <property type="entry name" value="DNA_primase_DnaB-bd"/>
</dbReference>
<comment type="caution">
    <text evidence="16">The sequence shown here is derived from an EMBL/GenBank/DDBJ whole genome shotgun (WGS) entry which is preliminary data.</text>
</comment>
<evidence type="ECO:0000256" key="6">
    <source>
        <dbReference type="ARBA" id="ARBA00022723"/>
    </source>
</evidence>
<dbReference type="InterPro" id="IPR037068">
    <property type="entry name" value="DNA_primase_core_N_sf"/>
</dbReference>
<comment type="catalytic activity">
    <reaction evidence="12">
        <text>ssDNA + n NTP = ssDNA/pppN(pN)n-1 hybrid + (n-1) diphosphate.</text>
        <dbReference type="EC" id="2.7.7.101"/>
    </reaction>
</comment>
<dbReference type="Pfam" id="PF01807">
    <property type="entry name" value="Zn_ribbon_DnaG"/>
    <property type="match status" value="1"/>
</dbReference>
<keyword evidence="9" id="KW-0460">Magnesium</keyword>
<evidence type="ECO:0000256" key="14">
    <source>
        <dbReference type="SAM" id="MobiDB-lite"/>
    </source>
</evidence>
<sequence>MALPEYFKEELKQRCEIGEIISSYVILKRRGKNLVGLCPFHNEKTPSFVVYPENGSFYCFGCNTGGDVISFVERVENLDYIEAVRFLAQRAGLAVPEDGVDDTMSKLRTRILEINREAARFFYRTLTQPEGRPGLEYLKRRGLDAQTIKHFGLGYAPDSGYALASCLKAKGYTSNEMVQSDMVRLSKNNRPYDRYRGRVMYPIFDLRGNVVAFGGRILTDEKPKYINTADTPVYHKSSGLFAMNFAKNAGTRQLILAEGYMDVIALHRAGFQNSIASLGTALTTEQANIIRRYADEVVICYDSDEAGQRATQRAIPILKKAGLSIRVITVPGNKDPDEFMRSFGKDGPLRFKALLEESGNDLEYRLRKVRDKYDIETDDGRVKYLQEAAEVVGFIDDKIAQDVYAGKLSRETGVSKEAILSMAEKAASRAAKQRKKEEIRSQQRVVGTESQVNPEKARHTKAAFAEENIIAYLFDHPDRSDALRREIPPEKFVTAWNRRVYETLLGKTIHGAVSISDFSEALSKDEMSELTRIIVQHRDAPPGWVDVQKSIGLIQTDGSNIKNASDEDVLKYMQQLRDQKNGGNE</sequence>
<name>A0ABT1RVG4_9FIRM</name>
<dbReference type="NCBIfam" id="TIGR01391">
    <property type="entry name" value="dnaG"/>
    <property type="match status" value="1"/>
</dbReference>
<evidence type="ECO:0000256" key="5">
    <source>
        <dbReference type="ARBA" id="ARBA00022705"/>
    </source>
</evidence>
<evidence type="ECO:0000256" key="13">
    <source>
        <dbReference type="PIRNR" id="PIRNR002811"/>
    </source>
</evidence>
<evidence type="ECO:0000313" key="17">
    <source>
        <dbReference type="Proteomes" id="UP001524473"/>
    </source>
</evidence>
<comment type="similarity">
    <text evidence="12 13">Belongs to the DnaG primase family.</text>
</comment>
<comment type="function">
    <text evidence="12 13">RNA polymerase that catalyzes the synthesis of short RNA molecules used as primers for DNA polymerase during DNA replication.</text>
</comment>
<keyword evidence="10 12" id="KW-0238">DNA-binding</keyword>
<keyword evidence="6 12" id="KW-0479">Metal-binding</keyword>
<dbReference type="PIRSF" id="PIRSF002811">
    <property type="entry name" value="DnaG"/>
    <property type="match status" value="1"/>
</dbReference>
<keyword evidence="17" id="KW-1185">Reference proteome</keyword>
<dbReference type="Pfam" id="PF13155">
    <property type="entry name" value="Toprim_2"/>
    <property type="match status" value="1"/>
</dbReference>
<dbReference type="PANTHER" id="PTHR30313:SF2">
    <property type="entry name" value="DNA PRIMASE"/>
    <property type="match status" value="1"/>
</dbReference>
<dbReference type="Pfam" id="PF10410">
    <property type="entry name" value="DnaB_bind"/>
    <property type="match status" value="1"/>
</dbReference>
<dbReference type="InterPro" id="IPR006295">
    <property type="entry name" value="DNA_primase_DnaG"/>
</dbReference>
<evidence type="ECO:0000256" key="2">
    <source>
        <dbReference type="ARBA" id="ARBA00022515"/>
    </source>
</evidence>
<dbReference type="SUPFAM" id="SSF56731">
    <property type="entry name" value="DNA primase core"/>
    <property type="match status" value="1"/>
</dbReference>
<gene>
    <name evidence="12 16" type="primary">dnaG</name>
    <name evidence="16" type="ORF">NE695_01890</name>
</gene>
<dbReference type="HAMAP" id="MF_00974">
    <property type="entry name" value="DNA_primase_DnaG"/>
    <property type="match status" value="1"/>
</dbReference>
<dbReference type="GeneID" id="90532982"/>
<evidence type="ECO:0000256" key="4">
    <source>
        <dbReference type="ARBA" id="ARBA00022695"/>
    </source>
</evidence>
<evidence type="ECO:0000256" key="7">
    <source>
        <dbReference type="ARBA" id="ARBA00022771"/>
    </source>
</evidence>
<evidence type="ECO:0000256" key="8">
    <source>
        <dbReference type="ARBA" id="ARBA00022833"/>
    </source>
</evidence>
<dbReference type="Pfam" id="PF08275">
    <property type="entry name" value="DNAG_N"/>
    <property type="match status" value="1"/>
</dbReference>
<accession>A0ABT1RVG4</accession>
<evidence type="ECO:0000256" key="12">
    <source>
        <dbReference type="HAMAP-Rule" id="MF_00974"/>
    </source>
</evidence>
<dbReference type="InterPro" id="IPR050219">
    <property type="entry name" value="DnaG_primase"/>
</dbReference>
<keyword evidence="5 12" id="KW-0235">DNA replication</keyword>
<evidence type="ECO:0000256" key="10">
    <source>
        <dbReference type="ARBA" id="ARBA00023125"/>
    </source>
</evidence>
<dbReference type="Gene3D" id="3.90.580.10">
    <property type="entry name" value="Zinc finger, CHC2-type domain"/>
    <property type="match status" value="1"/>
</dbReference>
<dbReference type="CDD" id="cd03364">
    <property type="entry name" value="TOPRIM_DnaG_primases"/>
    <property type="match status" value="1"/>
</dbReference>
<evidence type="ECO:0000256" key="11">
    <source>
        <dbReference type="ARBA" id="ARBA00023163"/>
    </source>
</evidence>